<comment type="caution">
    <text evidence="6">The sequence shown here is derived from an EMBL/GenBank/DDBJ whole genome shotgun (WGS) entry which is preliminary data.</text>
</comment>
<sequence length="266" mass="30128">MSSRGEETHSCVVCGVDATRRCSKCFHKGGKLELFFCSEECQATVWYAHKRVCGKSLHPAPWPWLSREEYDEALANRYVKIRYFGKMQSLNEYLWDVTRNTCTESHVPQHLRDFTHGHPHPFSPLVSQAALNDIRGFEMCRKLQSPAGITIASCDIMNLARAFAEQSVVGTPFPAPWYSSFMHRVIILMAVVQQVHVADDGAKGLERSRGACRAFEHDCMTEAGLGIAGEGLTAARFLFHLMLDQETMTLDSLFDMQRRWIDPPAR</sequence>
<keyword evidence="3" id="KW-0862">Zinc</keyword>
<dbReference type="AlphaFoldDB" id="A0A9P7B378"/>
<dbReference type="SUPFAM" id="SSF144232">
    <property type="entry name" value="HIT/MYND zinc finger-like"/>
    <property type="match status" value="1"/>
</dbReference>
<dbReference type="Gene3D" id="6.10.140.2220">
    <property type="match status" value="1"/>
</dbReference>
<accession>A0A9P7B378</accession>
<keyword evidence="7" id="KW-1185">Reference proteome</keyword>
<keyword evidence="1" id="KW-0479">Metal-binding</keyword>
<dbReference type="PROSITE" id="PS50865">
    <property type="entry name" value="ZF_MYND_2"/>
    <property type="match status" value="1"/>
</dbReference>
<evidence type="ECO:0000256" key="3">
    <source>
        <dbReference type="ARBA" id="ARBA00022833"/>
    </source>
</evidence>
<evidence type="ECO:0000256" key="4">
    <source>
        <dbReference type="PROSITE-ProRule" id="PRU00134"/>
    </source>
</evidence>
<gene>
    <name evidence="6" type="ORF">C6P46_006632</name>
</gene>
<protein>
    <recommendedName>
        <fullName evidence="5">MYND-type domain-containing protein</fullName>
    </recommendedName>
</protein>
<reference evidence="6 7" key="1">
    <citation type="submission" date="2020-11" db="EMBL/GenBank/DDBJ databases">
        <title>Kefir isolates.</title>
        <authorList>
            <person name="Marcisauskas S."/>
            <person name="Kim Y."/>
            <person name="Blasche S."/>
        </authorList>
    </citation>
    <scope>NUCLEOTIDE SEQUENCE [LARGE SCALE GENOMIC DNA]</scope>
    <source>
        <strain evidence="6 7">KR</strain>
    </source>
</reference>
<organism evidence="6 7">
    <name type="scientific">Rhodotorula mucilaginosa</name>
    <name type="common">Yeast</name>
    <name type="synonym">Rhodotorula rubra</name>
    <dbReference type="NCBI Taxonomy" id="5537"/>
    <lineage>
        <taxon>Eukaryota</taxon>
        <taxon>Fungi</taxon>
        <taxon>Dikarya</taxon>
        <taxon>Basidiomycota</taxon>
        <taxon>Pucciniomycotina</taxon>
        <taxon>Microbotryomycetes</taxon>
        <taxon>Sporidiobolales</taxon>
        <taxon>Sporidiobolaceae</taxon>
        <taxon>Rhodotorula</taxon>
    </lineage>
</organism>
<evidence type="ECO:0000313" key="6">
    <source>
        <dbReference type="EMBL" id="KAG0657135.1"/>
    </source>
</evidence>
<evidence type="ECO:0000259" key="5">
    <source>
        <dbReference type="PROSITE" id="PS50865"/>
    </source>
</evidence>
<name>A0A9P7B378_RHOMI</name>
<dbReference type="Pfam" id="PF01753">
    <property type="entry name" value="zf-MYND"/>
    <property type="match status" value="1"/>
</dbReference>
<evidence type="ECO:0000313" key="7">
    <source>
        <dbReference type="Proteomes" id="UP000777482"/>
    </source>
</evidence>
<dbReference type="GO" id="GO:0008270">
    <property type="term" value="F:zinc ion binding"/>
    <property type="evidence" value="ECO:0007669"/>
    <property type="project" value="UniProtKB-KW"/>
</dbReference>
<evidence type="ECO:0000256" key="2">
    <source>
        <dbReference type="ARBA" id="ARBA00022771"/>
    </source>
</evidence>
<feature type="domain" description="MYND-type" evidence="5">
    <location>
        <begin position="11"/>
        <end position="53"/>
    </location>
</feature>
<dbReference type="InterPro" id="IPR002893">
    <property type="entry name" value="Znf_MYND"/>
</dbReference>
<proteinExistence type="predicted"/>
<keyword evidence="2 4" id="KW-0863">Zinc-finger</keyword>
<dbReference type="Proteomes" id="UP000777482">
    <property type="component" value="Unassembled WGS sequence"/>
</dbReference>
<dbReference type="EMBL" id="PUHQ01000085">
    <property type="protein sequence ID" value="KAG0657135.1"/>
    <property type="molecule type" value="Genomic_DNA"/>
</dbReference>
<dbReference type="OrthoDB" id="2520215at2759"/>
<evidence type="ECO:0000256" key="1">
    <source>
        <dbReference type="ARBA" id="ARBA00022723"/>
    </source>
</evidence>